<dbReference type="AlphaFoldDB" id="A0A414RE03"/>
<evidence type="ECO:0000313" key="3">
    <source>
        <dbReference type="Proteomes" id="UP000283485"/>
    </source>
</evidence>
<protein>
    <recommendedName>
        <fullName evidence="4">DUF3108 domain-containing protein</fullName>
    </recommendedName>
</protein>
<keyword evidence="1" id="KW-0732">Signal</keyword>
<organism evidence="2 3">
    <name type="scientific">Phocaeicola plebeius</name>
    <dbReference type="NCBI Taxonomy" id="310297"/>
    <lineage>
        <taxon>Bacteria</taxon>
        <taxon>Pseudomonadati</taxon>
        <taxon>Bacteroidota</taxon>
        <taxon>Bacteroidia</taxon>
        <taxon>Bacteroidales</taxon>
        <taxon>Bacteroidaceae</taxon>
        <taxon>Phocaeicola</taxon>
    </lineage>
</organism>
<dbReference type="EMBL" id="QRHQ01000011">
    <property type="protein sequence ID" value="RHF91248.1"/>
    <property type="molecule type" value="Genomic_DNA"/>
</dbReference>
<evidence type="ECO:0000256" key="1">
    <source>
        <dbReference type="SAM" id="SignalP"/>
    </source>
</evidence>
<dbReference type="Proteomes" id="UP000283485">
    <property type="component" value="Unassembled WGS sequence"/>
</dbReference>
<proteinExistence type="predicted"/>
<sequence length="211" mass="24453">MNRKIFGAVLLLLLSMPVWAQQVKVSYEYPAHSLSVPLQEYFQMQGVQHLRLIIRGEFNGKRATFQKVSCRKGVFTERELLPDFFHFILVDSVETLDFMAVPYKEDSLRVTCFHSTENNMPLFTDTVRIDKYKILMETYTPGDGPETPIMSYTSGIPIEGGFYFCGLRSSGVEPRKWYEKYGIDDYVYYTIRLEEDTYSEGAINIRITKGN</sequence>
<gene>
    <name evidence="2" type="ORF">DW653_07310</name>
</gene>
<accession>A0A414RE03</accession>
<feature type="signal peptide" evidence="1">
    <location>
        <begin position="1"/>
        <end position="20"/>
    </location>
</feature>
<feature type="chain" id="PRO_5019254319" description="DUF3108 domain-containing protein" evidence="1">
    <location>
        <begin position="21"/>
        <end position="211"/>
    </location>
</feature>
<reference evidence="2 3" key="1">
    <citation type="submission" date="2018-08" db="EMBL/GenBank/DDBJ databases">
        <title>A genome reference for cultivated species of the human gut microbiota.</title>
        <authorList>
            <person name="Zou Y."/>
            <person name="Xue W."/>
            <person name="Luo G."/>
        </authorList>
    </citation>
    <scope>NUCLEOTIDE SEQUENCE [LARGE SCALE GENOMIC DNA]</scope>
    <source>
        <strain evidence="2 3">AM23-23</strain>
    </source>
</reference>
<dbReference type="RefSeq" id="WP_118211516.1">
    <property type="nucleotide sequence ID" value="NZ_CATZFG010000074.1"/>
</dbReference>
<evidence type="ECO:0008006" key="4">
    <source>
        <dbReference type="Google" id="ProtNLM"/>
    </source>
</evidence>
<evidence type="ECO:0000313" key="2">
    <source>
        <dbReference type="EMBL" id="RHF91248.1"/>
    </source>
</evidence>
<comment type="caution">
    <text evidence="2">The sequence shown here is derived from an EMBL/GenBank/DDBJ whole genome shotgun (WGS) entry which is preliminary data.</text>
</comment>
<name>A0A414RE03_9BACT</name>